<comment type="caution">
    <text evidence="3">The sequence shown here is derived from an EMBL/GenBank/DDBJ whole genome shotgun (WGS) entry which is preliminary data.</text>
</comment>
<evidence type="ECO:0000313" key="4">
    <source>
        <dbReference type="Proteomes" id="UP001161325"/>
    </source>
</evidence>
<accession>A0AA37Q4J5</accession>
<evidence type="ECO:0000256" key="2">
    <source>
        <dbReference type="SAM" id="Phobius"/>
    </source>
</evidence>
<proteinExistence type="predicted"/>
<name>A0AA37Q4J5_9BACT</name>
<dbReference type="AlphaFoldDB" id="A0AA37Q4J5"/>
<feature type="coiled-coil region" evidence="1">
    <location>
        <begin position="304"/>
        <end position="331"/>
    </location>
</feature>
<keyword evidence="2" id="KW-0812">Transmembrane</keyword>
<evidence type="ECO:0000313" key="3">
    <source>
        <dbReference type="EMBL" id="GLC24487.1"/>
    </source>
</evidence>
<keyword evidence="2" id="KW-0472">Membrane</keyword>
<feature type="transmembrane region" description="Helical" evidence="2">
    <location>
        <begin position="115"/>
        <end position="148"/>
    </location>
</feature>
<dbReference type="EMBL" id="BRXS01000002">
    <property type="protein sequence ID" value="GLC24487.1"/>
    <property type="molecule type" value="Genomic_DNA"/>
</dbReference>
<dbReference type="Proteomes" id="UP001161325">
    <property type="component" value="Unassembled WGS sequence"/>
</dbReference>
<gene>
    <name evidence="3" type="ORF">rosag_10000</name>
</gene>
<dbReference type="RefSeq" id="WP_284348935.1">
    <property type="nucleotide sequence ID" value="NZ_BRXS01000002.1"/>
</dbReference>
<protein>
    <submittedName>
        <fullName evidence="3">Uncharacterized protein</fullName>
    </submittedName>
</protein>
<organism evidence="3 4">
    <name type="scientific">Roseisolibacter agri</name>
    <dbReference type="NCBI Taxonomy" id="2014610"/>
    <lineage>
        <taxon>Bacteria</taxon>
        <taxon>Pseudomonadati</taxon>
        <taxon>Gemmatimonadota</taxon>
        <taxon>Gemmatimonadia</taxon>
        <taxon>Gemmatimonadales</taxon>
        <taxon>Gemmatimonadaceae</taxon>
        <taxon>Roseisolibacter</taxon>
    </lineage>
</organism>
<reference evidence="3" key="1">
    <citation type="submission" date="2022-08" db="EMBL/GenBank/DDBJ databases">
        <title>Draft genome sequencing of Roseisolibacter agri AW1220.</title>
        <authorList>
            <person name="Tobiishi Y."/>
            <person name="Tonouchi A."/>
        </authorList>
    </citation>
    <scope>NUCLEOTIDE SEQUENCE</scope>
    <source>
        <strain evidence="3">AW1220</strain>
    </source>
</reference>
<keyword evidence="2" id="KW-1133">Transmembrane helix</keyword>
<keyword evidence="4" id="KW-1185">Reference proteome</keyword>
<keyword evidence="1" id="KW-0175">Coiled coil</keyword>
<evidence type="ECO:0000256" key="1">
    <source>
        <dbReference type="SAM" id="Coils"/>
    </source>
</evidence>
<sequence>MYARCLFCQADLGRNEAIEAFPVGRRLAYDAARGRLWVVCRACERWNLTPLDERWEAIEAAERLYRDTRRRVATENVGLARVADGTELVRIGRPLRPEFAAWRYGDQFGRRQRRAIAMGVGTVGAAGAAVVAGPVLGLVSLSTVWPLLNSVNVLLNARRSKRVLSVPVSPARTLRVAAMHAQRARLVPFGEARWRLEVHGVLPDDASAERWLTMDQPTRSVILEGEDALRAAATLLPRVNHAGGSARTVRDAVAMLDETPDPATLFERVADDERRRFYGRSWQLGEDGVVSRFPTAVRLALEMAAHEERERRALEGELAELERAWREAEEIATIADALLVPGSVTDRLRRLRGSG</sequence>